<comment type="similarity">
    <text evidence="3">Belongs to the A9/FIL1 family.</text>
</comment>
<feature type="domain" description="Bifunctional inhibitor/plant lipid transfer protein/seed storage helical" evidence="5">
    <location>
        <begin position="21"/>
        <end position="81"/>
    </location>
</feature>
<proteinExistence type="inferred from homology"/>
<dbReference type="GO" id="GO:0005576">
    <property type="term" value="C:extracellular region"/>
    <property type="evidence" value="ECO:0007669"/>
    <property type="project" value="UniProtKB-SubCell"/>
</dbReference>
<dbReference type="OMA" id="ECGNDLA"/>
<evidence type="ECO:0000256" key="3">
    <source>
        <dbReference type="ARBA" id="ARBA00038300"/>
    </source>
</evidence>
<feature type="chain" id="PRO_5004658979" description="Bifunctional inhibitor/plant lipid transfer protein/seed storage helical domain-containing protein" evidence="4">
    <location>
        <begin position="18"/>
        <end position="105"/>
    </location>
</feature>
<dbReference type="InterPro" id="IPR016140">
    <property type="entry name" value="Bifunc_inhib/LTP/seed_store"/>
</dbReference>
<evidence type="ECO:0000259" key="5">
    <source>
        <dbReference type="SMART" id="SM00499"/>
    </source>
</evidence>
<dbReference type="PANTHER" id="PTHR35501:SF3">
    <property type="entry name" value="PROTEIN YY1"/>
    <property type="match status" value="1"/>
</dbReference>
<evidence type="ECO:0000313" key="6">
    <source>
        <dbReference type="EMBL" id="ERN19349.1"/>
    </source>
</evidence>
<keyword evidence="4" id="KW-0732">Signal</keyword>
<dbReference type="SMART" id="SM00499">
    <property type="entry name" value="AAI"/>
    <property type="match status" value="1"/>
</dbReference>
<sequence length="105" mass="11247">MAIALVVLALALGHGKAQNTCSNQLSGLNQCARFLVPGASQVAPNQECCLALQGVEQRCLCETLRIVSRLPSACNLVPLNCGIGISLSLHKYFISLTLSCWRILH</sequence>
<reference evidence="7" key="1">
    <citation type="journal article" date="2013" name="Science">
        <title>The Amborella genome and the evolution of flowering plants.</title>
        <authorList>
            <consortium name="Amborella Genome Project"/>
        </authorList>
    </citation>
    <scope>NUCLEOTIDE SEQUENCE [LARGE SCALE GENOMIC DNA]</scope>
</reference>
<dbReference type="STRING" id="13333.U5DA12"/>
<dbReference type="Proteomes" id="UP000017836">
    <property type="component" value="Unassembled WGS sequence"/>
</dbReference>
<keyword evidence="7" id="KW-1185">Reference proteome</keyword>
<dbReference type="AlphaFoldDB" id="U5DA12"/>
<evidence type="ECO:0000256" key="4">
    <source>
        <dbReference type="SAM" id="SignalP"/>
    </source>
</evidence>
<dbReference type="HOGENOM" id="CLU_177257_0_0_1"/>
<gene>
    <name evidence="6" type="ORF">AMTR_s00069p00110230</name>
</gene>
<dbReference type="EMBL" id="KI392069">
    <property type="protein sequence ID" value="ERN19349.1"/>
    <property type="molecule type" value="Genomic_DNA"/>
</dbReference>
<dbReference type="InterPro" id="IPR036312">
    <property type="entry name" value="Bifun_inhib/LTP/seed_sf"/>
</dbReference>
<accession>U5DA12</accession>
<organism evidence="6 7">
    <name type="scientific">Amborella trichopoda</name>
    <dbReference type="NCBI Taxonomy" id="13333"/>
    <lineage>
        <taxon>Eukaryota</taxon>
        <taxon>Viridiplantae</taxon>
        <taxon>Streptophyta</taxon>
        <taxon>Embryophyta</taxon>
        <taxon>Tracheophyta</taxon>
        <taxon>Spermatophyta</taxon>
        <taxon>Magnoliopsida</taxon>
        <taxon>Amborellales</taxon>
        <taxon>Amborellaceae</taxon>
        <taxon>Amborella</taxon>
    </lineage>
</organism>
<protein>
    <recommendedName>
        <fullName evidence="5">Bifunctional inhibitor/plant lipid transfer protein/seed storage helical domain-containing protein</fullName>
    </recommendedName>
</protein>
<evidence type="ECO:0000256" key="2">
    <source>
        <dbReference type="ARBA" id="ARBA00022525"/>
    </source>
</evidence>
<dbReference type="SUPFAM" id="SSF47699">
    <property type="entry name" value="Bifunctional inhibitor/lipid-transfer protein/seed storage 2S albumin"/>
    <property type="match status" value="1"/>
</dbReference>
<dbReference type="PANTHER" id="PTHR35501">
    <property type="entry name" value="PROTEIN YY1"/>
    <property type="match status" value="1"/>
</dbReference>
<dbReference type="Pfam" id="PF14368">
    <property type="entry name" value="LTP_2"/>
    <property type="match status" value="1"/>
</dbReference>
<name>U5DA12_AMBTC</name>
<comment type="subcellular location">
    <subcellularLocation>
        <location evidence="1">Secreted</location>
    </subcellularLocation>
</comment>
<dbReference type="Gramene" id="ERN19349">
    <property type="protein sequence ID" value="ERN19349"/>
    <property type="gene ID" value="AMTR_s00069p00110230"/>
</dbReference>
<feature type="signal peptide" evidence="4">
    <location>
        <begin position="1"/>
        <end position="17"/>
    </location>
</feature>
<dbReference type="eggNOG" id="ENOG502S7SH">
    <property type="taxonomic scope" value="Eukaryota"/>
</dbReference>
<dbReference type="Gene3D" id="1.10.110.10">
    <property type="entry name" value="Plant lipid-transfer and hydrophobic proteins"/>
    <property type="match status" value="1"/>
</dbReference>
<evidence type="ECO:0000313" key="7">
    <source>
        <dbReference type="Proteomes" id="UP000017836"/>
    </source>
</evidence>
<keyword evidence="2" id="KW-0964">Secreted</keyword>
<evidence type="ECO:0000256" key="1">
    <source>
        <dbReference type="ARBA" id="ARBA00004613"/>
    </source>
</evidence>